<sequence length="308" mass="32502">MAILGDTMRHLAGLSVFVAAFSVYRAYTDSDAASGLKSDGVPVCSEGKEVGLTLSFDRPAAAFSCDKSLRQIIPPLPPDIGTPGKFFEGFADEEGIMAARFPSPNFAIFRGTKNGEYILEAGSLPPVGGTWYLFCVPTDSDQGAGPVTATKRCRVAVNIKGTAPIHQQCTTVGGTVHLRIHAAGYAVTFGCGYNFPNLDPPLPSTEVYLGRDCAVKQKLTAVVADAEVAETPTEQLYTLMVPYLPPSDQLLCYKCANGSKAQCTAFIEVPGSPVPITTSTTTCSTTSGAPPVPLQPFLYFVVAALAFI</sequence>
<dbReference type="OrthoDB" id="10302482at2759"/>
<dbReference type="Proteomes" id="UP000224006">
    <property type="component" value="Chromosome VII"/>
</dbReference>
<proteinExistence type="predicted"/>
<keyword evidence="2" id="KW-1185">Reference proteome</keyword>
<gene>
    <name evidence="1" type="ORF">BESB_079660</name>
</gene>
<dbReference type="GeneID" id="40312893"/>
<dbReference type="Gene3D" id="2.60.40.1320">
    <property type="entry name" value="SRS domain"/>
    <property type="match status" value="2"/>
</dbReference>
<dbReference type="AlphaFoldDB" id="A0A2A9MEE3"/>
<dbReference type="EMBL" id="NWUJ01000008">
    <property type="protein sequence ID" value="PFH33750.1"/>
    <property type="molecule type" value="Genomic_DNA"/>
</dbReference>
<dbReference type="InterPro" id="IPR036755">
    <property type="entry name" value="SRS_dom_sf"/>
</dbReference>
<name>A0A2A9MEE3_BESBE</name>
<dbReference type="RefSeq" id="XP_029217759.1">
    <property type="nucleotide sequence ID" value="XM_029366328.1"/>
</dbReference>
<comment type="caution">
    <text evidence="1">The sequence shown here is derived from an EMBL/GenBank/DDBJ whole genome shotgun (WGS) entry which is preliminary data.</text>
</comment>
<reference evidence="1 2" key="1">
    <citation type="submission" date="2017-09" db="EMBL/GenBank/DDBJ databases">
        <title>Genome sequencing of Besnoitia besnoiti strain Bb-Ger1.</title>
        <authorList>
            <person name="Schares G."/>
            <person name="Venepally P."/>
            <person name="Lorenzi H.A."/>
        </authorList>
    </citation>
    <scope>NUCLEOTIDE SEQUENCE [LARGE SCALE GENOMIC DNA]</scope>
    <source>
        <strain evidence="1 2">Bb-Ger1</strain>
    </source>
</reference>
<dbReference type="VEuPathDB" id="ToxoDB:BESB_079660"/>
<protein>
    <submittedName>
        <fullName evidence="1">SAG-related sequence SRS60A</fullName>
    </submittedName>
</protein>
<dbReference type="KEGG" id="bbes:BESB_079660"/>
<evidence type="ECO:0000313" key="1">
    <source>
        <dbReference type="EMBL" id="PFH33750.1"/>
    </source>
</evidence>
<evidence type="ECO:0000313" key="2">
    <source>
        <dbReference type="Proteomes" id="UP000224006"/>
    </source>
</evidence>
<accession>A0A2A9MEE3</accession>
<organism evidence="1 2">
    <name type="scientific">Besnoitia besnoiti</name>
    <name type="common">Apicomplexan protozoan</name>
    <dbReference type="NCBI Taxonomy" id="94643"/>
    <lineage>
        <taxon>Eukaryota</taxon>
        <taxon>Sar</taxon>
        <taxon>Alveolata</taxon>
        <taxon>Apicomplexa</taxon>
        <taxon>Conoidasida</taxon>
        <taxon>Coccidia</taxon>
        <taxon>Eucoccidiorida</taxon>
        <taxon>Eimeriorina</taxon>
        <taxon>Sarcocystidae</taxon>
        <taxon>Besnoitia</taxon>
    </lineage>
</organism>